<evidence type="ECO:0000256" key="3">
    <source>
        <dbReference type="ARBA" id="ARBA00022630"/>
    </source>
</evidence>
<dbReference type="InterPro" id="IPR003374">
    <property type="entry name" value="ApbE-like_sf"/>
</dbReference>
<keyword evidence="4 10" id="KW-0808">Transferase</keyword>
<comment type="similarity">
    <text evidence="10 12">Belongs to the ApbE family.</text>
</comment>
<evidence type="ECO:0000256" key="8">
    <source>
        <dbReference type="ARBA" id="ARBA00031306"/>
    </source>
</evidence>
<evidence type="ECO:0000313" key="13">
    <source>
        <dbReference type="EMBL" id="OJG46327.1"/>
    </source>
</evidence>
<reference evidence="13 14" key="1">
    <citation type="submission" date="2014-12" db="EMBL/GenBank/DDBJ databases">
        <title>Draft genome sequences of 29 type strains of Enterococci.</title>
        <authorList>
            <person name="Zhong Z."/>
            <person name="Sun Z."/>
            <person name="Liu W."/>
            <person name="Zhang W."/>
            <person name="Zhang H."/>
        </authorList>
    </citation>
    <scope>NUCLEOTIDE SEQUENCE [LARGE SCALE GENOMIC DNA]</scope>
    <source>
        <strain evidence="13 14">DSM 17122</strain>
    </source>
</reference>
<keyword evidence="5 10" id="KW-0479">Metal-binding</keyword>
<evidence type="ECO:0000256" key="12">
    <source>
        <dbReference type="RuleBase" id="RU363002"/>
    </source>
</evidence>
<protein>
    <recommendedName>
        <fullName evidence="2 10">FAD:protein FMN transferase</fullName>
        <ecNumber evidence="1 10">2.7.1.180</ecNumber>
    </recommendedName>
    <alternativeName>
        <fullName evidence="8 10">Flavin transferase</fullName>
    </alternativeName>
</protein>
<evidence type="ECO:0000313" key="14">
    <source>
        <dbReference type="Proteomes" id="UP000182077"/>
    </source>
</evidence>
<evidence type="ECO:0000256" key="7">
    <source>
        <dbReference type="ARBA" id="ARBA00022842"/>
    </source>
</evidence>
<dbReference type="SUPFAM" id="SSF143631">
    <property type="entry name" value="ApbE-like"/>
    <property type="match status" value="1"/>
</dbReference>
<dbReference type="GO" id="GO:0016740">
    <property type="term" value="F:transferase activity"/>
    <property type="evidence" value="ECO:0007669"/>
    <property type="project" value="UniProtKB-UniRule"/>
</dbReference>
<dbReference type="GO" id="GO:0046872">
    <property type="term" value="F:metal ion binding"/>
    <property type="evidence" value="ECO:0007669"/>
    <property type="project" value="UniProtKB-UniRule"/>
</dbReference>
<evidence type="ECO:0000256" key="11">
    <source>
        <dbReference type="PIRSR" id="PIRSR006268-2"/>
    </source>
</evidence>
<dbReference type="PANTHER" id="PTHR30040">
    <property type="entry name" value="THIAMINE BIOSYNTHESIS LIPOPROTEIN APBE"/>
    <property type="match status" value="1"/>
</dbReference>
<keyword evidence="6 10" id="KW-0274">FAD</keyword>
<keyword evidence="12" id="KW-0472">Membrane</keyword>
<evidence type="ECO:0000256" key="4">
    <source>
        <dbReference type="ARBA" id="ARBA00022679"/>
    </source>
</evidence>
<feature type="chain" id="PRO_5039756419" description="FAD:protein FMN transferase" evidence="12">
    <location>
        <begin position="23"/>
        <end position="342"/>
    </location>
</feature>
<sequence length="342" mass="37234">MMKKILAGLISLSILLLSGCQKTVMDTPDEQSDFFFDTPVTIKVYDRGKKAALSEAFEELEKLHTQWDLADPASELSKINAAAGIEAVPVAPETYELLATAKQFSQTYEKFDLTIGPVTELWGIGSKAAKTPNAEEISAARALVDDKKVQLDPKKQTVFLTKKGMQLDIGSLGKGYATDNIVKLLKQAGVTTAVLDLGGNVYVLGHSPRGKDQRWQVGIRDPKQANAIIGEVATKNQTIVTSGTYQRYLKNKGTDYHHIFDPATGYPIDNQLMSVTVMTSSSLTADALSTVAFTAGLTNGLALIEELPATEAIFITKDQKIYQTSGLKNNFKQKTGTDYQMN</sequence>
<proteinExistence type="inferred from homology"/>
<comment type="catalytic activity">
    <reaction evidence="9 10 12">
        <text>L-threonyl-[protein] + FAD = FMN-L-threonyl-[protein] + AMP + H(+)</text>
        <dbReference type="Rhea" id="RHEA:36847"/>
        <dbReference type="Rhea" id="RHEA-COMP:11060"/>
        <dbReference type="Rhea" id="RHEA-COMP:11061"/>
        <dbReference type="ChEBI" id="CHEBI:15378"/>
        <dbReference type="ChEBI" id="CHEBI:30013"/>
        <dbReference type="ChEBI" id="CHEBI:57692"/>
        <dbReference type="ChEBI" id="CHEBI:74257"/>
        <dbReference type="ChEBI" id="CHEBI:456215"/>
        <dbReference type="EC" id="2.7.1.180"/>
    </reaction>
</comment>
<evidence type="ECO:0000256" key="6">
    <source>
        <dbReference type="ARBA" id="ARBA00022827"/>
    </source>
</evidence>
<evidence type="ECO:0000256" key="1">
    <source>
        <dbReference type="ARBA" id="ARBA00011955"/>
    </source>
</evidence>
<organism evidence="13 14">
    <name type="scientific">Enterococcus hermanniensis</name>
    <dbReference type="NCBI Taxonomy" id="249189"/>
    <lineage>
        <taxon>Bacteria</taxon>
        <taxon>Bacillati</taxon>
        <taxon>Bacillota</taxon>
        <taxon>Bacilli</taxon>
        <taxon>Lactobacillales</taxon>
        <taxon>Enterococcaceae</taxon>
        <taxon>Enterococcus</taxon>
    </lineage>
</organism>
<comment type="function">
    <text evidence="12">Flavin transferase that catalyzes the transfer of the FMN moiety of FAD and its covalent binding to the hydroxyl group of a threonine residue in a target flavoprotein.</text>
</comment>
<dbReference type="EC" id="2.7.1.180" evidence="1 10"/>
<feature type="binding site" evidence="11">
    <location>
        <position position="171"/>
    </location>
    <ligand>
        <name>Mg(2+)</name>
        <dbReference type="ChEBI" id="CHEBI:18420"/>
    </ligand>
</feature>
<keyword evidence="12" id="KW-0732">Signal</keyword>
<feature type="binding site" evidence="11">
    <location>
        <position position="286"/>
    </location>
    <ligand>
        <name>Mg(2+)</name>
        <dbReference type="ChEBI" id="CHEBI:18420"/>
    </ligand>
</feature>
<name>A0A1L8TPW7_9ENTE</name>
<evidence type="ECO:0000256" key="10">
    <source>
        <dbReference type="PIRNR" id="PIRNR006268"/>
    </source>
</evidence>
<feature type="signal peptide" evidence="12">
    <location>
        <begin position="1"/>
        <end position="22"/>
    </location>
</feature>
<keyword evidence="14" id="KW-1185">Reference proteome</keyword>
<dbReference type="Gene3D" id="3.10.520.10">
    <property type="entry name" value="ApbE-like domains"/>
    <property type="match status" value="1"/>
</dbReference>
<dbReference type="Pfam" id="PF02424">
    <property type="entry name" value="ApbE"/>
    <property type="match status" value="1"/>
</dbReference>
<dbReference type="PIRSF" id="PIRSF006268">
    <property type="entry name" value="ApbE"/>
    <property type="match status" value="1"/>
</dbReference>
<dbReference type="Proteomes" id="UP000182077">
    <property type="component" value="Unassembled WGS sequence"/>
</dbReference>
<gene>
    <name evidence="13" type="ORF">RV04_GL001493</name>
</gene>
<keyword evidence="12" id="KW-1003">Cell membrane</keyword>
<evidence type="ECO:0000256" key="9">
    <source>
        <dbReference type="ARBA" id="ARBA00048540"/>
    </source>
</evidence>
<keyword evidence="7 10" id="KW-0460">Magnesium</keyword>
<keyword evidence="12 13" id="KW-0449">Lipoprotein</keyword>
<dbReference type="PROSITE" id="PS51257">
    <property type="entry name" value="PROKAR_LIPOPROTEIN"/>
    <property type="match status" value="1"/>
</dbReference>
<accession>A0A1L8TPW7</accession>
<keyword evidence="12" id="KW-0997">Cell inner membrane</keyword>
<comment type="cofactor">
    <cofactor evidence="11">
        <name>Mg(2+)</name>
        <dbReference type="ChEBI" id="CHEBI:18420"/>
    </cofactor>
    <cofactor evidence="11">
        <name>Mn(2+)</name>
        <dbReference type="ChEBI" id="CHEBI:29035"/>
    </cofactor>
    <text evidence="11">Magnesium. Can also use manganese.</text>
</comment>
<evidence type="ECO:0000256" key="2">
    <source>
        <dbReference type="ARBA" id="ARBA00016337"/>
    </source>
</evidence>
<feature type="binding site" evidence="11">
    <location>
        <position position="290"/>
    </location>
    <ligand>
        <name>Mg(2+)</name>
        <dbReference type="ChEBI" id="CHEBI:18420"/>
    </ligand>
</feature>
<dbReference type="AlphaFoldDB" id="A0A1L8TPW7"/>
<dbReference type="GO" id="GO:0005886">
    <property type="term" value="C:plasma membrane"/>
    <property type="evidence" value="ECO:0007669"/>
    <property type="project" value="UniProtKB-SubCell"/>
</dbReference>
<dbReference type="PANTHER" id="PTHR30040:SF2">
    <property type="entry name" value="FAD:PROTEIN FMN TRANSFERASE"/>
    <property type="match status" value="1"/>
</dbReference>
<comment type="subcellular location">
    <subcellularLocation>
        <location evidence="12">Cell inner membrane</location>
        <topology evidence="12">Lipid-anchor</topology>
        <orientation evidence="12">Periplasmic side</orientation>
    </subcellularLocation>
</comment>
<comment type="caution">
    <text evidence="13">The sequence shown here is derived from an EMBL/GenBank/DDBJ whole genome shotgun (WGS) entry which is preliminary data.</text>
</comment>
<dbReference type="EMBL" id="JXKQ01000003">
    <property type="protein sequence ID" value="OJG46327.1"/>
    <property type="molecule type" value="Genomic_DNA"/>
</dbReference>
<evidence type="ECO:0000256" key="5">
    <source>
        <dbReference type="ARBA" id="ARBA00022723"/>
    </source>
</evidence>
<dbReference type="STRING" id="249189.RV04_GL001493"/>
<keyword evidence="3 10" id="KW-0285">Flavoprotein</keyword>
<dbReference type="InterPro" id="IPR024932">
    <property type="entry name" value="ApbE"/>
</dbReference>